<dbReference type="PANTHER" id="PTHR43410:SF1">
    <property type="entry name" value="NITRIC OXIDE SYNTHASE"/>
    <property type="match status" value="1"/>
</dbReference>
<dbReference type="PANTHER" id="PTHR43410">
    <property type="entry name" value="NITRIC OXIDE SYNTHASE OXYGENASE"/>
    <property type="match status" value="1"/>
</dbReference>
<dbReference type="EMBL" id="BAAATD010000001">
    <property type="protein sequence ID" value="GAA2580711.1"/>
    <property type="molecule type" value="Genomic_DNA"/>
</dbReference>
<evidence type="ECO:0000313" key="14">
    <source>
        <dbReference type="Proteomes" id="UP001501509"/>
    </source>
</evidence>
<dbReference type="InterPro" id="IPR044943">
    <property type="entry name" value="NOS_dom_1"/>
</dbReference>
<dbReference type="Proteomes" id="UP001501509">
    <property type="component" value="Unassembled WGS sequence"/>
</dbReference>
<protein>
    <recommendedName>
        <fullName evidence="5 11">Nitric oxide synthase oxygenase</fullName>
        <ecNumber evidence="4 11">1.14.14.47</ecNumber>
    </recommendedName>
</protein>
<evidence type="ECO:0000256" key="10">
    <source>
        <dbReference type="ARBA" id="ARBA00048713"/>
    </source>
</evidence>
<evidence type="ECO:0000313" key="13">
    <source>
        <dbReference type="EMBL" id="GAA2580711.1"/>
    </source>
</evidence>
<dbReference type="EC" id="1.14.14.47" evidence="4 11"/>
<comment type="caution">
    <text evidence="13">The sequence shown here is derived from an EMBL/GenBank/DDBJ whole genome shotgun (WGS) entry which is preliminary data.</text>
</comment>
<comment type="catalytic activity">
    <reaction evidence="10">
        <text>3 reduced [flavodoxin] + 2 L-arginine + 4 O2 = 3 oxidized [flavodoxin] + 2 L-citrulline + 2 nitric oxide + 4 H2O + 5 H(+)</text>
        <dbReference type="Rhea" id="RHEA:52324"/>
        <dbReference type="Rhea" id="RHEA-COMP:10622"/>
        <dbReference type="Rhea" id="RHEA-COMP:10623"/>
        <dbReference type="ChEBI" id="CHEBI:15377"/>
        <dbReference type="ChEBI" id="CHEBI:15378"/>
        <dbReference type="ChEBI" id="CHEBI:15379"/>
        <dbReference type="ChEBI" id="CHEBI:16480"/>
        <dbReference type="ChEBI" id="CHEBI:32682"/>
        <dbReference type="ChEBI" id="CHEBI:57618"/>
        <dbReference type="ChEBI" id="CHEBI:57743"/>
        <dbReference type="ChEBI" id="CHEBI:58210"/>
        <dbReference type="EC" id="1.14.14.47"/>
    </reaction>
</comment>
<keyword evidence="6 11" id="KW-0349">Heme</keyword>
<dbReference type="InterPro" id="IPR036119">
    <property type="entry name" value="NOS_N_sf"/>
</dbReference>
<comment type="subunit">
    <text evidence="11">Homodimer.</text>
</comment>
<keyword evidence="8 11" id="KW-0560">Oxidoreductase</keyword>
<feature type="domain" description="Nitric oxide synthase (NOS)" evidence="12">
    <location>
        <begin position="79"/>
        <end position="86"/>
    </location>
</feature>
<comment type="similarity">
    <text evidence="3 11">Belongs to the NOS family. Bacterial NOS oxygenase subfamily.</text>
</comment>
<dbReference type="PIRSF" id="PIRSF037219">
    <property type="entry name" value="NOS_oxygenase"/>
    <property type="match status" value="1"/>
</dbReference>
<dbReference type="Gene3D" id="3.90.1230.10">
    <property type="entry name" value="Nitric Oxide Synthase, Chain A, domain 3"/>
    <property type="match status" value="1"/>
</dbReference>
<dbReference type="InterPro" id="IPR017142">
    <property type="entry name" value="Nitric_oxide_synthase_Oase-su"/>
</dbReference>
<comment type="cofactor">
    <cofactor evidence="1 11">
        <name>heme</name>
        <dbReference type="ChEBI" id="CHEBI:30413"/>
    </cofactor>
</comment>
<dbReference type="CDD" id="cd00575">
    <property type="entry name" value="NOS_oxygenase"/>
    <property type="match status" value="1"/>
</dbReference>
<evidence type="ECO:0000256" key="9">
    <source>
        <dbReference type="ARBA" id="ARBA00023004"/>
    </source>
</evidence>
<evidence type="ECO:0000256" key="8">
    <source>
        <dbReference type="ARBA" id="ARBA00023002"/>
    </source>
</evidence>
<evidence type="ECO:0000256" key="5">
    <source>
        <dbReference type="ARBA" id="ARBA00018859"/>
    </source>
</evidence>
<evidence type="ECO:0000256" key="1">
    <source>
        <dbReference type="ARBA" id="ARBA00001971"/>
    </source>
</evidence>
<dbReference type="SUPFAM" id="SSF56512">
    <property type="entry name" value="Nitric oxide (NO) synthase oxygenase domain"/>
    <property type="match status" value="1"/>
</dbReference>
<dbReference type="InterPro" id="IPR004030">
    <property type="entry name" value="NOS_N"/>
</dbReference>
<evidence type="ECO:0000256" key="11">
    <source>
        <dbReference type="PIRNR" id="PIRNR037219"/>
    </source>
</evidence>
<evidence type="ECO:0000256" key="6">
    <source>
        <dbReference type="ARBA" id="ARBA00022617"/>
    </source>
</evidence>
<evidence type="ECO:0000256" key="3">
    <source>
        <dbReference type="ARBA" id="ARBA00005411"/>
    </source>
</evidence>
<dbReference type="Pfam" id="PF02898">
    <property type="entry name" value="NO_synthase"/>
    <property type="match status" value="1"/>
</dbReference>
<dbReference type="InterPro" id="IPR050607">
    <property type="entry name" value="NOS"/>
</dbReference>
<dbReference type="InterPro" id="IPR044940">
    <property type="entry name" value="NOS_dom_2"/>
</dbReference>
<evidence type="ECO:0000256" key="2">
    <source>
        <dbReference type="ARBA" id="ARBA00002642"/>
    </source>
</evidence>
<evidence type="ECO:0000259" key="12">
    <source>
        <dbReference type="PROSITE" id="PS60001"/>
    </source>
</evidence>
<accession>A0ABN3PFH5</accession>
<evidence type="ECO:0000256" key="4">
    <source>
        <dbReference type="ARBA" id="ARBA00012735"/>
    </source>
</evidence>
<comment type="function">
    <text evidence="2 11">Catalyzes the production of nitric oxide.</text>
</comment>
<keyword evidence="14" id="KW-1185">Reference proteome</keyword>
<keyword evidence="9 11" id="KW-0408">Iron</keyword>
<dbReference type="Gene3D" id="3.90.440.10">
    <property type="entry name" value="Nitric Oxide Synthase,Heme Domain,Chain A domain 2"/>
    <property type="match status" value="1"/>
</dbReference>
<gene>
    <name evidence="13" type="ORF">GCM10010411_11580</name>
</gene>
<comment type="miscellaneous">
    <text evidence="11">This protein is similar to the oxygenase domain of eukaryotic nitric oxide synthases but lacks the reductase domain which, in eukaryotes, is responsible for transfer of electrons to the ferric heme during nitric oxide synthesis.</text>
</comment>
<name>A0ABN3PFH5_9ACTN</name>
<proteinExistence type="inferred from homology"/>
<organism evidence="13 14">
    <name type="scientific">Actinomadura fulvescens</name>
    <dbReference type="NCBI Taxonomy" id="46160"/>
    <lineage>
        <taxon>Bacteria</taxon>
        <taxon>Bacillati</taxon>
        <taxon>Actinomycetota</taxon>
        <taxon>Actinomycetes</taxon>
        <taxon>Streptosporangiales</taxon>
        <taxon>Thermomonosporaceae</taxon>
        <taxon>Actinomadura</taxon>
    </lineage>
</organism>
<sequence>MINQLRAVTDVRMGGELERAAEEFLGAFYAENPAEGAAEGAVAARSRQVREEIRRTGTYRHTAAELRFGARVAWRNSSRCIGRLYWRSLRVRDRRDVRAARDVAAECLAHLGEATGSGRIRPVVTVFAPDRPGEPGPRIWNDQLIRYAGYRRDGRTVVGDPQNIELTRTARALGWTGGRGTAFDVLPLVIETPGEPVRFFDVPGRAVLEVELTHPDFRWFAGLGLRWHAVPAVSDMTLEIGGISYPAAPFNGWYMGTEIGARDLGDEGRYDLLPRVAEGLGLDTSDEATLWRDRALVELNVAVLHSFRQAGVTITDHHTESRRFLAHVSKEESAGRTCPADWSWIVPPISGSATPVFHRLYNDRDLRPNYVRKARAHRTPAR</sequence>
<evidence type="ECO:0000256" key="7">
    <source>
        <dbReference type="ARBA" id="ARBA00022723"/>
    </source>
</evidence>
<dbReference type="InterPro" id="IPR044944">
    <property type="entry name" value="NOS_dom_3"/>
</dbReference>
<dbReference type="Gene3D" id="3.90.340.10">
    <property type="entry name" value="Nitric Oxide Synthase, Chain A, domain 1"/>
    <property type="match status" value="1"/>
</dbReference>
<reference evidence="13 14" key="1">
    <citation type="journal article" date="2019" name="Int. J. Syst. Evol. Microbiol.">
        <title>The Global Catalogue of Microorganisms (GCM) 10K type strain sequencing project: providing services to taxonomists for standard genome sequencing and annotation.</title>
        <authorList>
            <consortium name="The Broad Institute Genomics Platform"/>
            <consortium name="The Broad Institute Genome Sequencing Center for Infectious Disease"/>
            <person name="Wu L."/>
            <person name="Ma J."/>
        </authorList>
    </citation>
    <scope>NUCLEOTIDE SEQUENCE [LARGE SCALE GENOMIC DNA]</scope>
    <source>
        <strain evidence="13 14">JCM 6833</strain>
    </source>
</reference>
<keyword evidence="7 11" id="KW-0479">Metal-binding</keyword>
<dbReference type="PROSITE" id="PS60001">
    <property type="entry name" value="NOS"/>
    <property type="match status" value="1"/>
</dbReference>